<evidence type="ECO:0000256" key="4">
    <source>
        <dbReference type="ARBA" id="ARBA00022679"/>
    </source>
</evidence>
<evidence type="ECO:0000256" key="2">
    <source>
        <dbReference type="ARBA" id="ARBA00022552"/>
    </source>
</evidence>
<evidence type="ECO:0000256" key="1">
    <source>
        <dbReference type="ARBA" id="ARBA00022490"/>
    </source>
</evidence>
<dbReference type="OrthoDB" id="9814755at2"/>
<dbReference type="InterPro" id="IPR011530">
    <property type="entry name" value="rRNA_adenine_dimethylase"/>
</dbReference>
<keyword evidence="3 7" id="KW-0489">Methyltransferase</keyword>
<keyword evidence="11" id="KW-1185">Reference proteome</keyword>
<dbReference type="InterPro" id="IPR020598">
    <property type="entry name" value="rRNA_Ade_methylase_Trfase_N"/>
</dbReference>
<keyword evidence="6 7" id="KW-0694">RNA-binding</keyword>
<protein>
    <recommendedName>
        <fullName evidence="7">Ribosomal RNA small subunit methyltransferase A</fullName>
        <ecNumber evidence="7">2.1.1.182</ecNumber>
    </recommendedName>
    <alternativeName>
        <fullName evidence="7">16S rRNA (adenine(1518)-N(6)/adenine(1519)-N(6))-dimethyltransferase</fullName>
    </alternativeName>
    <alternativeName>
        <fullName evidence="7">16S rRNA dimethyladenosine transferase</fullName>
    </alternativeName>
    <alternativeName>
        <fullName evidence="7">16S rRNA dimethylase</fullName>
    </alternativeName>
    <alternativeName>
        <fullName evidence="7">S-adenosylmethionine-6-N', N'-adenosyl(rRNA) dimethyltransferase</fullName>
    </alternativeName>
</protein>
<evidence type="ECO:0000256" key="3">
    <source>
        <dbReference type="ARBA" id="ARBA00022603"/>
    </source>
</evidence>
<dbReference type="GO" id="GO:0005737">
    <property type="term" value="C:cytoplasm"/>
    <property type="evidence" value="ECO:0007669"/>
    <property type="project" value="UniProtKB-SubCell"/>
</dbReference>
<dbReference type="GO" id="GO:0003723">
    <property type="term" value="F:RNA binding"/>
    <property type="evidence" value="ECO:0007669"/>
    <property type="project" value="UniProtKB-UniRule"/>
</dbReference>
<evidence type="ECO:0000259" key="9">
    <source>
        <dbReference type="SMART" id="SM00650"/>
    </source>
</evidence>
<organism evidence="10 11">
    <name type="scientific">Mycoplasmopsis phocirhinis</name>
    <dbReference type="NCBI Taxonomy" id="142650"/>
    <lineage>
        <taxon>Bacteria</taxon>
        <taxon>Bacillati</taxon>
        <taxon>Mycoplasmatota</taxon>
        <taxon>Mycoplasmoidales</taxon>
        <taxon>Metamycoplasmataceae</taxon>
        <taxon>Mycoplasmopsis</taxon>
    </lineage>
</organism>
<evidence type="ECO:0000313" key="11">
    <source>
        <dbReference type="Proteomes" id="UP000289326"/>
    </source>
</evidence>
<feature type="binding site" evidence="7 8">
    <location>
        <position position="18"/>
    </location>
    <ligand>
        <name>S-adenosyl-L-methionine</name>
        <dbReference type="ChEBI" id="CHEBI:59789"/>
    </ligand>
</feature>
<dbReference type="HAMAP" id="MF_00607">
    <property type="entry name" value="16SrRNA_methyltr_A"/>
    <property type="match status" value="1"/>
</dbReference>
<dbReference type="KEGG" id="mphi:EG856_03110"/>
<proteinExistence type="inferred from homology"/>
<name>A0A4P6MQ70_9BACT</name>
<dbReference type="PROSITE" id="PS51689">
    <property type="entry name" value="SAM_RNA_A_N6_MT"/>
    <property type="match status" value="1"/>
</dbReference>
<dbReference type="EMBL" id="CP034841">
    <property type="protein sequence ID" value="QBF34886.1"/>
    <property type="molecule type" value="Genomic_DNA"/>
</dbReference>
<evidence type="ECO:0000256" key="8">
    <source>
        <dbReference type="PROSITE-ProRule" id="PRU01026"/>
    </source>
</evidence>
<feature type="domain" description="Ribosomal RNA adenine methylase transferase N-terminal" evidence="9">
    <location>
        <begin position="23"/>
        <end position="189"/>
    </location>
</feature>
<dbReference type="InterPro" id="IPR020596">
    <property type="entry name" value="rRNA_Ade_Mease_Trfase_CS"/>
</dbReference>
<evidence type="ECO:0000256" key="5">
    <source>
        <dbReference type="ARBA" id="ARBA00022691"/>
    </source>
</evidence>
<dbReference type="PANTHER" id="PTHR11727">
    <property type="entry name" value="DIMETHYLADENOSINE TRANSFERASE"/>
    <property type="match status" value="1"/>
</dbReference>
<reference evidence="10 11" key="1">
    <citation type="submission" date="2019-01" db="EMBL/GenBank/DDBJ databases">
        <title>Complete sequence and annotation of the Mycoplasma phocirhinis strain 852T genome.</title>
        <authorList>
            <person name="Frasca S.Jr."/>
            <person name="Kutish G.F."/>
            <person name="Castellanos Gell J."/>
            <person name="Michaels D.L."/>
            <person name="Brown D.R."/>
        </authorList>
    </citation>
    <scope>NUCLEOTIDE SEQUENCE [LARGE SCALE GENOMIC DNA]</scope>
    <source>
        <strain evidence="10 11">852</strain>
    </source>
</reference>
<dbReference type="Proteomes" id="UP000289326">
    <property type="component" value="Chromosome"/>
</dbReference>
<accession>A0A4P6MQ70</accession>
<dbReference type="InterPro" id="IPR029063">
    <property type="entry name" value="SAM-dependent_MTases_sf"/>
</dbReference>
<dbReference type="RefSeq" id="WP_130429663.1">
    <property type="nucleotide sequence ID" value="NZ_CP034841.1"/>
</dbReference>
<feature type="binding site" evidence="7 8">
    <location>
        <position position="16"/>
    </location>
    <ligand>
        <name>S-adenosyl-L-methionine</name>
        <dbReference type="ChEBI" id="CHEBI:59789"/>
    </ligand>
</feature>
<dbReference type="SUPFAM" id="SSF53335">
    <property type="entry name" value="S-adenosyl-L-methionine-dependent methyltransferases"/>
    <property type="match status" value="1"/>
</dbReference>
<comment type="catalytic activity">
    <reaction evidence="7">
        <text>adenosine(1518)/adenosine(1519) in 16S rRNA + 4 S-adenosyl-L-methionine = N(6)-dimethyladenosine(1518)/N(6)-dimethyladenosine(1519) in 16S rRNA + 4 S-adenosyl-L-homocysteine + 4 H(+)</text>
        <dbReference type="Rhea" id="RHEA:19609"/>
        <dbReference type="Rhea" id="RHEA-COMP:10232"/>
        <dbReference type="Rhea" id="RHEA-COMP:10233"/>
        <dbReference type="ChEBI" id="CHEBI:15378"/>
        <dbReference type="ChEBI" id="CHEBI:57856"/>
        <dbReference type="ChEBI" id="CHEBI:59789"/>
        <dbReference type="ChEBI" id="CHEBI:74411"/>
        <dbReference type="ChEBI" id="CHEBI:74493"/>
        <dbReference type="EC" id="2.1.1.182"/>
    </reaction>
</comment>
<comment type="similarity">
    <text evidence="7">Belongs to the class I-like SAM-binding methyltransferase superfamily. rRNA adenine N(6)-methyltransferase family. RsmA subfamily.</text>
</comment>
<dbReference type="Gene3D" id="1.10.8.100">
    <property type="entry name" value="Ribosomal RNA adenine dimethylase-like, domain 2"/>
    <property type="match status" value="1"/>
</dbReference>
<sequence>MPKNNHIAAKKKFGQNFLINSQIIEQIIDIISPKNKNILEIGPGMGALTKHLNKDAKNLTVFEIDQDMINYLVVHKIINLSQIIKGDFLLSNLDNFEHYEIVGNIPYYITSEIIFKIVEYRHLFKRAILMVQDEVANRIVAKINTPEYSKLSVTLQYIANVKKELFVDKKLFYPQPKVDSAIISIEFKGKNELNFTKLMNFFKICFLSRRKKLSWSLKSAYSMSKINAAYKTLNLNELTRIQELSVEKIVALFKELEQ</sequence>
<dbReference type="Pfam" id="PF00398">
    <property type="entry name" value="RrnaAD"/>
    <property type="match status" value="1"/>
</dbReference>
<dbReference type="InterPro" id="IPR001737">
    <property type="entry name" value="KsgA/Erm"/>
</dbReference>
<dbReference type="PANTHER" id="PTHR11727:SF7">
    <property type="entry name" value="DIMETHYLADENOSINE TRANSFERASE-RELATED"/>
    <property type="match status" value="1"/>
</dbReference>
<keyword evidence="5 7" id="KW-0949">S-adenosyl-L-methionine</keyword>
<evidence type="ECO:0000313" key="10">
    <source>
        <dbReference type="EMBL" id="QBF34886.1"/>
    </source>
</evidence>
<keyword evidence="2 7" id="KW-0698">rRNA processing</keyword>
<dbReference type="NCBIfam" id="TIGR00755">
    <property type="entry name" value="ksgA"/>
    <property type="match status" value="1"/>
</dbReference>
<dbReference type="Gene3D" id="3.40.50.150">
    <property type="entry name" value="Vaccinia Virus protein VP39"/>
    <property type="match status" value="1"/>
</dbReference>
<evidence type="ECO:0000256" key="6">
    <source>
        <dbReference type="ARBA" id="ARBA00022884"/>
    </source>
</evidence>
<keyword evidence="1 7" id="KW-0963">Cytoplasm</keyword>
<dbReference type="GO" id="GO:0052908">
    <property type="term" value="F:16S rRNA (adenine(1518)-N(6)/adenine(1519)-N(6))-dimethyltransferase activity"/>
    <property type="evidence" value="ECO:0007669"/>
    <property type="project" value="UniProtKB-EC"/>
</dbReference>
<feature type="binding site" evidence="7 8">
    <location>
        <position position="87"/>
    </location>
    <ligand>
        <name>S-adenosyl-L-methionine</name>
        <dbReference type="ChEBI" id="CHEBI:59789"/>
    </ligand>
</feature>
<dbReference type="PROSITE" id="PS01131">
    <property type="entry name" value="RRNA_A_DIMETH"/>
    <property type="match status" value="1"/>
</dbReference>
<keyword evidence="4 7" id="KW-0808">Transferase</keyword>
<dbReference type="InterPro" id="IPR023165">
    <property type="entry name" value="rRNA_Ade_diMease-like_C"/>
</dbReference>
<feature type="binding site" evidence="7 8">
    <location>
        <position position="42"/>
    </location>
    <ligand>
        <name>S-adenosyl-L-methionine</name>
        <dbReference type="ChEBI" id="CHEBI:59789"/>
    </ligand>
</feature>
<dbReference type="EC" id="2.1.1.182" evidence="7"/>
<evidence type="ECO:0000256" key="7">
    <source>
        <dbReference type="HAMAP-Rule" id="MF_00607"/>
    </source>
</evidence>
<gene>
    <name evidence="7 10" type="primary">rsmA</name>
    <name evidence="7" type="synonym">ksgA</name>
    <name evidence="10" type="ORF">EG856_03110</name>
</gene>
<comment type="subcellular location">
    <subcellularLocation>
        <location evidence="7">Cytoplasm</location>
    </subcellularLocation>
</comment>
<dbReference type="SMART" id="SM00650">
    <property type="entry name" value="rADc"/>
    <property type="match status" value="1"/>
</dbReference>
<comment type="function">
    <text evidence="7">Specifically dimethylates two adjacent adenosines (A1518 and A1519) in the loop of a conserved hairpin near the 3'-end of 16S rRNA in the 30S particle. May play a critical role in biogenesis of 30S subunits.</text>
</comment>
<feature type="binding site" evidence="7 8">
    <location>
        <position position="104"/>
    </location>
    <ligand>
        <name>S-adenosyl-L-methionine</name>
        <dbReference type="ChEBI" id="CHEBI:59789"/>
    </ligand>
</feature>
<dbReference type="CDD" id="cd02440">
    <property type="entry name" value="AdoMet_MTases"/>
    <property type="match status" value="1"/>
</dbReference>
<dbReference type="AlphaFoldDB" id="A0A4P6MQ70"/>
<feature type="binding site" evidence="7 8">
    <location>
        <position position="63"/>
    </location>
    <ligand>
        <name>S-adenosyl-L-methionine</name>
        <dbReference type="ChEBI" id="CHEBI:59789"/>
    </ligand>
</feature>